<dbReference type="EMBL" id="JARKIK010000069">
    <property type="protein sequence ID" value="KAK8728925.1"/>
    <property type="molecule type" value="Genomic_DNA"/>
</dbReference>
<name>A0AAW0WSS4_CHEQU</name>
<dbReference type="InterPro" id="IPR011047">
    <property type="entry name" value="Quinoprotein_ADH-like_sf"/>
</dbReference>
<dbReference type="InterPro" id="IPR042099">
    <property type="entry name" value="ANL_N_sf"/>
</dbReference>
<keyword evidence="1" id="KW-0812">Transmembrane</keyword>
<dbReference type="SUPFAM" id="SSF47336">
    <property type="entry name" value="ACP-like"/>
    <property type="match status" value="1"/>
</dbReference>
<dbReference type="InterPro" id="IPR002372">
    <property type="entry name" value="PQQ_rpt_dom"/>
</dbReference>
<dbReference type="InterPro" id="IPR000873">
    <property type="entry name" value="AMP-dep_synth/lig_dom"/>
</dbReference>
<feature type="domain" description="Pyrrolo-quinoline quinone repeat" evidence="3">
    <location>
        <begin position="822"/>
        <end position="1168"/>
    </location>
</feature>
<dbReference type="AlphaFoldDB" id="A0AAW0WSS4"/>
<dbReference type="Pfam" id="PF00501">
    <property type="entry name" value="AMP-binding"/>
    <property type="match status" value="1"/>
</dbReference>
<dbReference type="Gene3D" id="3.40.50.12780">
    <property type="entry name" value="N-terminal domain of ligase-like"/>
    <property type="match status" value="1"/>
</dbReference>
<comment type="caution">
    <text evidence="4">The sequence shown here is derived from an EMBL/GenBank/DDBJ whole genome shotgun (WGS) entry which is preliminary data.</text>
</comment>
<dbReference type="Gene3D" id="1.10.1200.10">
    <property type="entry name" value="ACP-like"/>
    <property type="match status" value="1"/>
</dbReference>
<reference evidence="4 5" key="1">
    <citation type="journal article" date="2024" name="BMC Genomics">
        <title>Genome assembly of redclaw crayfish (Cherax quadricarinatus) provides insights into its immune adaptation and hypoxia tolerance.</title>
        <authorList>
            <person name="Liu Z."/>
            <person name="Zheng J."/>
            <person name="Li H."/>
            <person name="Fang K."/>
            <person name="Wang S."/>
            <person name="He J."/>
            <person name="Zhou D."/>
            <person name="Weng S."/>
            <person name="Chi M."/>
            <person name="Gu Z."/>
            <person name="He J."/>
            <person name="Li F."/>
            <person name="Wang M."/>
        </authorList>
    </citation>
    <scope>NUCLEOTIDE SEQUENCE [LARGE SCALE GENOMIC DNA]</scope>
    <source>
        <strain evidence="4">ZL_2023a</strain>
    </source>
</reference>
<accession>A0AAW0WSS4</accession>
<dbReference type="Gene3D" id="2.130.10.10">
    <property type="entry name" value="YVTN repeat-like/Quinoprotein amine dehydrogenase"/>
    <property type="match status" value="1"/>
</dbReference>
<dbReference type="EMBL" id="JARKIK010000069">
    <property type="protein sequence ID" value="KAK8728926.1"/>
    <property type="molecule type" value="Genomic_DNA"/>
</dbReference>
<dbReference type="SMART" id="SM00564">
    <property type="entry name" value="PQQ"/>
    <property type="match status" value="4"/>
</dbReference>
<dbReference type="Proteomes" id="UP001445076">
    <property type="component" value="Unassembled WGS sequence"/>
</dbReference>
<keyword evidence="5" id="KW-1185">Reference proteome</keyword>
<evidence type="ECO:0000313" key="5">
    <source>
        <dbReference type="Proteomes" id="UP001445076"/>
    </source>
</evidence>
<dbReference type="InterPro" id="IPR045851">
    <property type="entry name" value="AMP-bd_C_sf"/>
</dbReference>
<feature type="transmembrane region" description="Helical" evidence="1">
    <location>
        <begin position="141"/>
        <end position="161"/>
    </location>
</feature>
<protein>
    <submittedName>
        <fullName evidence="4">Uncharacterized protein</fullName>
    </submittedName>
</protein>
<reference evidence="4" key="2">
    <citation type="submission" date="2024-01" db="EMBL/GenBank/DDBJ databases">
        <authorList>
            <person name="He J."/>
            <person name="Wang M."/>
            <person name="Zheng J."/>
            <person name="Liu Z."/>
        </authorList>
    </citation>
    <scope>NUCLEOTIDE SEQUENCE</scope>
    <source>
        <strain evidence="4">ZL_2023a</strain>
        <tissue evidence="4">Muscle</tissue>
    </source>
</reference>
<dbReference type="InterPro" id="IPR015943">
    <property type="entry name" value="WD40/YVTN_repeat-like_dom_sf"/>
</dbReference>
<dbReference type="PANTHER" id="PTHR44394:SF1">
    <property type="entry name" value="BETA-ALANINE-ACTIVATING ENZYME"/>
    <property type="match status" value="1"/>
</dbReference>
<gene>
    <name evidence="4" type="ORF">OTU49_008873</name>
</gene>
<dbReference type="SUPFAM" id="SSF50998">
    <property type="entry name" value="Quinoprotein alcohol dehydrogenase-like"/>
    <property type="match status" value="1"/>
</dbReference>
<dbReference type="InterPro" id="IPR036736">
    <property type="entry name" value="ACP-like_sf"/>
</dbReference>
<dbReference type="InterPro" id="IPR052091">
    <property type="entry name" value="Beta-ala_Activ/Resist"/>
</dbReference>
<proteinExistence type="predicted"/>
<evidence type="ECO:0000259" key="2">
    <source>
        <dbReference type="Pfam" id="PF00501"/>
    </source>
</evidence>
<dbReference type="InterPro" id="IPR018391">
    <property type="entry name" value="PQQ_b-propeller_rpt"/>
</dbReference>
<keyword evidence="1" id="KW-1133">Transmembrane helix</keyword>
<sequence length="1170" mass="131558">MARNLYTLFNTGAAAHPHNLAIIYCEDEHCKKKITYSELKEESTKIAKILSKSDETYEPQLSLPQEALTKEQQQQQHEGHDHTVLKLNNPTEGIYNDKNSSCVSGKVYNEFPLHVSGGFKDKQSYISEVLSSKINGKKQTTIIGVLCSTGPVAVACILGILRKNAYFYISPEYTKEELTSLLDRVCPQRILVEEKYFQNVEGIPNAILGSFCLFETRFKLISINCKKQSIFQKNHIMKDLAYVISTSGSTGVPKYVYVPHSSIMPNILDLVTLFGTEQRDSIFCAAPLSFDPSVVDMFMAFKVGANLVMVSPHLLRTPKILLNIMINTKVSILQATPTLMLSFGKERLKESLLAEDSHLKILALGGEVFPKLSLLKQWVNEKCKTRIFNLYGITEVSCWATAAEVLINRTEPVINAELGLQIVADNEKAKNILEGEFREGKYSFSDIAPIGNTLSLTVVRLLNKNEVDVIDGEEGEIYIGGPERMCWVDDGTVHITEEHDNEKTRQVEAVLRQTGDRGVMMKGNIYCSGRFDCQVKRNGQKVSLAEIDKQCRSLEYVDTCHIELLMGNKIVAFVYSSRKTITANDVWQDLRTKLSYWKLPDNIIIVKDIPFNKHGKIDVHQLLSKEYQSSALNFWEYDNSLTKYCEELWKRILGCNIVNPNDNFIKSGGNSLYAVHFTENLKDCIGYEVPKLMDALLNDTFMKTCQVIRKYKYSRKRSENTESLYKTTKKLKNERAQHLNSQSIHTLGYEGHKKIKHSDPESQCKETFQKHKNSLNEQDLLLTDQALALTVVSRRGIQSKESSSFKYDNLPSRIELLWKHNLGKCIDSSPVVIEYNNREIFVLVGSHSHKFVCINVLSGTEKWCLLLGDRVESSPVVSGDGEQVYVGCYDGALYCICIENGQILWKYKTEGEIKSSPVIDDELDLVIFGSHDRKLYCLTRNGELKWKIKPSEGSIFSSPCVNGNCVFVATLDGIVSGVNKLTGDIMWHVSVNKPVFSSITSYSEGIIFGNVCGEIFSYSFSGSRLWKFETKGNVFSSPFVLQLENGLEIIGIGSHDHNVYFFNSCGKKIAQFTGLSAIYATPFLFSLNNPKAFCAVICETSGRLCIVQISFENGGGTTDADSTLVSPDASVETVMETMLNGELFASPVFFRNKLYIGSRDDFIYCFSMCS</sequence>
<organism evidence="4 5">
    <name type="scientific">Cherax quadricarinatus</name>
    <name type="common">Australian red claw crayfish</name>
    <dbReference type="NCBI Taxonomy" id="27406"/>
    <lineage>
        <taxon>Eukaryota</taxon>
        <taxon>Metazoa</taxon>
        <taxon>Ecdysozoa</taxon>
        <taxon>Arthropoda</taxon>
        <taxon>Crustacea</taxon>
        <taxon>Multicrustacea</taxon>
        <taxon>Malacostraca</taxon>
        <taxon>Eumalacostraca</taxon>
        <taxon>Eucarida</taxon>
        <taxon>Decapoda</taxon>
        <taxon>Pleocyemata</taxon>
        <taxon>Astacidea</taxon>
        <taxon>Parastacoidea</taxon>
        <taxon>Parastacidae</taxon>
        <taxon>Cherax</taxon>
    </lineage>
</organism>
<dbReference type="EMBL" id="JARKIK010000069">
    <property type="protein sequence ID" value="KAK8728924.1"/>
    <property type="molecule type" value="Genomic_DNA"/>
</dbReference>
<evidence type="ECO:0000256" key="1">
    <source>
        <dbReference type="SAM" id="Phobius"/>
    </source>
</evidence>
<dbReference type="PANTHER" id="PTHR44394">
    <property type="entry name" value="BETA-ALANINE-ACTIVATING ENZYME"/>
    <property type="match status" value="1"/>
</dbReference>
<evidence type="ECO:0000313" key="4">
    <source>
        <dbReference type="EMBL" id="KAK8728924.1"/>
    </source>
</evidence>
<dbReference type="Pfam" id="PF13570">
    <property type="entry name" value="Beta-prop_ACSF4"/>
    <property type="match status" value="1"/>
</dbReference>
<dbReference type="SUPFAM" id="SSF56801">
    <property type="entry name" value="Acetyl-CoA synthetase-like"/>
    <property type="match status" value="1"/>
</dbReference>
<evidence type="ECO:0000259" key="3">
    <source>
        <dbReference type="Pfam" id="PF13570"/>
    </source>
</evidence>
<dbReference type="Gene3D" id="3.30.300.30">
    <property type="match status" value="1"/>
</dbReference>
<feature type="domain" description="AMP-dependent synthetase/ligase" evidence="2">
    <location>
        <begin position="136"/>
        <end position="483"/>
    </location>
</feature>
<dbReference type="GO" id="GO:0043041">
    <property type="term" value="P:amino acid activation for nonribosomal peptide biosynthetic process"/>
    <property type="evidence" value="ECO:0007669"/>
    <property type="project" value="TreeGrafter"/>
</dbReference>
<keyword evidence="1" id="KW-0472">Membrane</keyword>